<feature type="compositionally biased region" description="Basic residues" evidence="1">
    <location>
        <begin position="169"/>
        <end position="179"/>
    </location>
</feature>
<feature type="compositionally biased region" description="Basic and acidic residues" evidence="1">
    <location>
        <begin position="22"/>
        <end position="46"/>
    </location>
</feature>
<evidence type="ECO:0000313" key="2">
    <source>
        <dbReference type="EMBL" id="CAA9238503.1"/>
    </source>
</evidence>
<dbReference type="AlphaFoldDB" id="A0A6J4I2M3"/>
<proteinExistence type="predicted"/>
<reference evidence="2" key="1">
    <citation type="submission" date="2020-02" db="EMBL/GenBank/DDBJ databases">
        <authorList>
            <person name="Meier V. D."/>
        </authorList>
    </citation>
    <scope>NUCLEOTIDE SEQUENCE</scope>
    <source>
        <strain evidence="2">AVDCRST_MAG50</strain>
    </source>
</reference>
<organism evidence="2">
    <name type="scientific">uncultured Acidimicrobiales bacterium</name>
    <dbReference type="NCBI Taxonomy" id="310071"/>
    <lineage>
        <taxon>Bacteria</taxon>
        <taxon>Bacillati</taxon>
        <taxon>Actinomycetota</taxon>
        <taxon>Acidimicrobiia</taxon>
        <taxon>Acidimicrobiales</taxon>
        <taxon>environmental samples</taxon>
    </lineage>
</organism>
<evidence type="ECO:0000256" key="1">
    <source>
        <dbReference type="SAM" id="MobiDB-lite"/>
    </source>
</evidence>
<feature type="compositionally biased region" description="Basic and acidic residues" evidence="1">
    <location>
        <begin position="213"/>
        <end position="232"/>
    </location>
</feature>
<feature type="non-terminal residue" evidence="2">
    <location>
        <position position="1"/>
    </location>
</feature>
<accession>A0A6J4I2M3</accession>
<feature type="compositionally biased region" description="Basic and acidic residues" evidence="1">
    <location>
        <begin position="283"/>
        <end position="310"/>
    </location>
</feature>
<name>A0A6J4I2M3_9ACTN</name>
<protein>
    <submittedName>
        <fullName evidence="2">Heme A synthase, cytochrome oxidase biogenesis protein Cox15-CtaA</fullName>
    </submittedName>
</protein>
<dbReference type="EMBL" id="CADCTF010000086">
    <property type="protein sequence ID" value="CAA9238503.1"/>
    <property type="molecule type" value="Genomic_DNA"/>
</dbReference>
<feature type="region of interest" description="Disordered" evidence="1">
    <location>
        <begin position="1"/>
        <end position="310"/>
    </location>
</feature>
<feature type="non-terminal residue" evidence="2">
    <location>
        <position position="310"/>
    </location>
</feature>
<sequence length="310" mass="34080">ASALAPHVSTRDLGGPHRPLLHRGEWRRRPADGVRPRVSRLADLRRGPGHRPAGVQRDDRVRQPNGDGRGVGGRHPRRPRLARPHPSPAGPDLALARTRRRCARPDRVGRLGGPLAPLPAARDRPLPHLHGAAAERSRAPPPSRTTRRCARAGCRAPHGPAPARPGGGGRHRHRPRHDRLRFGPALGEPRRRDHRTTALRRGGRGPVARHRGDRLPRLDAHRHPFAAGDRRPPLPAAPRRGAPRCARGASGGGLHAVLHGRASPARRRAHRRRRRRLAQCRAPEPRHHAAGGIRRDRAGRGRRDSDDDGL</sequence>
<feature type="compositionally biased region" description="Basic residues" evidence="1">
    <location>
        <begin position="72"/>
        <end position="83"/>
    </location>
</feature>
<gene>
    <name evidence="2" type="ORF">AVDCRST_MAG50-1544</name>
</gene>
<feature type="compositionally biased region" description="Low complexity" evidence="1">
    <location>
        <begin position="237"/>
        <end position="248"/>
    </location>
</feature>
<feature type="compositionally biased region" description="Basic residues" evidence="1">
    <location>
        <begin position="192"/>
        <end position="212"/>
    </location>
</feature>
<feature type="compositionally biased region" description="Basic residues" evidence="1">
    <location>
        <begin position="264"/>
        <end position="278"/>
    </location>
</feature>